<dbReference type="AlphaFoldDB" id="A0A067NEX8"/>
<feature type="region of interest" description="Disordered" evidence="1">
    <location>
        <begin position="428"/>
        <end position="458"/>
    </location>
</feature>
<dbReference type="OrthoDB" id="3066496at2759"/>
<gene>
    <name evidence="2" type="ORF">PLEOSDRAFT_169180</name>
</gene>
<protein>
    <submittedName>
        <fullName evidence="2">Uncharacterized protein</fullName>
    </submittedName>
</protein>
<dbReference type="InParanoid" id="A0A067NEX8"/>
<dbReference type="HOGENOM" id="CLU_052698_0_0_1"/>
<dbReference type="VEuPathDB" id="FungiDB:PLEOSDRAFT_169180"/>
<dbReference type="Proteomes" id="UP000027073">
    <property type="component" value="Unassembled WGS sequence"/>
</dbReference>
<evidence type="ECO:0000256" key="1">
    <source>
        <dbReference type="SAM" id="MobiDB-lite"/>
    </source>
</evidence>
<reference evidence="3" key="1">
    <citation type="journal article" date="2014" name="Proc. Natl. Acad. Sci. U.S.A.">
        <title>Extensive sampling of basidiomycete genomes demonstrates inadequacy of the white-rot/brown-rot paradigm for wood decay fungi.</title>
        <authorList>
            <person name="Riley R."/>
            <person name="Salamov A.A."/>
            <person name="Brown D.W."/>
            <person name="Nagy L.G."/>
            <person name="Floudas D."/>
            <person name="Held B.W."/>
            <person name="Levasseur A."/>
            <person name="Lombard V."/>
            <person name="Morin E."/>
            <person name="Otillar R."/>
            <person name="Lindquist E.A."/>
            <person name="Sun H."/>
            <person name="LaButti K.M."/>
            <person name="Schmutz J."/>
            <person name="Jabbour D."/>
            <person name="Luo H."/>
            <person name="Baker S.E."/>
            <person name="Pisabarro A.G."/>
            <person name="Walton J.D."/>
            <person name="Blanchette R.A."/>
            <person name="Henrissat B."/>
            <person name="Martin F."/>
            <person name="Cullen D."/>
            <person name="Hibbett D.S."/>
            <person name="Grigoriev I.V."/>
        </authorList>
    </citation>
    <scope>NUCLEOTIDE SEQUENCE [LARGE SCALE GENOMIC DNA]</scope>
    <source>
        <strain evidence="3">PC15</strain>
    </source>
</reference>
<proteinExistence type="predicted"/>
<sequence>MAAQSSQDPHPPIHQPHQPPSLSTIHESLGAILANQEQMSTQYSVFDARLRTLEKENFGPRVAAQSRGGSYPRRGRNLSAKRAHLRRGRGGGDPAVSRPNAGPDTDPDEDAELEDLGSDPKLLSEVAKEARKVLQSRQKAKFRELCGVKGKAWPRPGEVRRNLETNEVYLAPDFEADVTTDVNMGVIIRVAQKTYEDLEPWDNRPAALKSLDFIWNQSTIEKFAKTSFRTFKRQYEANVNVAKAEAEQIRQRTTRWLQRRKDKCERLLLGVPTFFQRHDLDPTPFIVQEHMSDEASGPEDDTEEHAAWKLRMAAYKGMDDVDESDDIARLTFTEVIWPEWRSAEFQLSNIFHELDTIQWDMRNAKEKARFKTLRVTDSGRSSARPPLAAPYDFGIDKVWFETHGKSAGNAVLVEDWFTYGNPPGFGVVDGDCGGESGDEGQRYEQNENCPDGLGDDEQ</sequence>
<feature type="compositionally biased region" description="Basic residues" evidence="1">
    <location>
        <begin position="73"/>
        <end position="89"/>
    </location>
</feature>
<feature type="compositionally biased region" description="Acidic residues" evidence="1">
    <location>
        <begin position="105"/>
        <end position="115"/>
    </location>
</feature>
<name>A0A067NEX8_PLEO1</name>
<evidence type="ECO:0000313" key="2">
    <source>
        <dbReference type="EMBL" id="KDQ26374.1"/>
    </source>
</evidence>
<feature type="compositionally biased region" description="Pro residues" evidence="1">
    <location>
        <begin position="9"/>
        <end position="19"/>
    </location>
</feature>
<dbReference type="STRING" id="1137138.A0A067NEX8"/>
<feature type="region of interest" description="Disordered" evidence="1">
    <location>
        <begin position="59"/>
        <end position="115"/>
    </location>
</feature>
<accession>A0A067NEX8</accession>
<evidence type="ECO:0000313" key="3">
    <source>
        <dbReference type="Proteomes" id="UP000027073"/>
    </source>
</evidence>
<feature type="region of interest" description="Disordered" evidence="1">
    <location>
        <begin position="1"/>
        <end position="30"/>
    </location>
</feature>
<dbReference type="EMBL" id="KL198009">
    <property type="protein sequence ID" value="KDQ26374.1"/>
    <property type="molecule type" value="Genomic_DNA"/>
</dbReference>
<organism evidence="2 3">
    <name type="scientific">Pleurotus ostreatus (strain PC15)</name>
    <name type="common">Oyster mushroom</name>
    <dbReference type="NCBI Taxonomy" id="1137138"/>
    <lineage>
        <taxon>Eukaryota</taxon>
        <taxon>Fungi</taxon>
        <taxon>Dikarya</taxon>
        <taxon>Basidiomycota</taxon>
        <taxon>Agaricomycotina</taxon>
        <taxon>Agaricomycetes</taxon>
        <taxon>Agaricomycetidae</taxon>
        <taxon>Agaricales</taxon>
        <taxon>Pleurotineae</taxon>
        <taxon>Pleurotaceae</taxon>
        <taxon>Pleurotus</taxon>
    </lineage>
</organism>